<dbReference type="KEGG" id="sfo:Z042_09620"/>
<dbReference type="RefSeq" id="WP_024913346.1">
    <property type="nucleotide sequence ID" value="NZ_CP007044.2"/>
</dbReference>
<proteinExistence type="predicted"/>
<dbReference type="STRING" id="1441930.Z042_09620"/>
<evidence type="ECO:0000313" key="2">
    <source>
        <dbReference type="Proteomes" id="UP000019030"/>
    </source>
</evidence>
<gene>
    <name evidence="1" type="ORF">Z042_09620</name>
</gene>
<protein>
    <submittedName>
        <fullName evidence="1">Uncharacterized protein</fullName>
    </submittedName>
</protein>
<sequence length="72" mass="8466">MTVDEIRWYQQGAIEQRTLANRRQQRDNYSTLLPVSAPRLGRWRKAKSIINGVWRVWSLPFLHEMLAAKAGE</sequence>
<organism evidence="1 2">
    <name type="scientific">Chania multitudinisentens RB-25</name>
    <dbReference type="NCBI Taxonomy" id="1441930"/>
    <lineage>
        <taxon>Bacteria</taxon>
        <taxon>Pseudomonadati</taxon>
        <taxon>Pseudomonadota</taxon>
        <taxon>Gammaproteobacteria</taxon>
        <taxon>Enterobacterales</taxon>
        <taxon>Yersiniaceae</taxon>
        <taxon>Chania</taxon>
    </lineage>
</organism>
<dbReference type="EMBL" id="CP007044">
    <property type="protein sequence ID" value="AHG22733.1"/>
    <property type="molecule type" value="Genomic_DNA"/>
</dbReference>
<dbReference type="OrthoDB" id="6489496at2"/>
<name>W0LFU2_9GAMM</name>
<dbReference type="Proteomes" id="UP000019030">
    <property type="component" value="Chromosome"/>
</dbReference>
<evidence type="ECO:0000313" key="1">
    <source>
        <dbReference type="EMBL" id="AHG22733.1"/>
    </source>
</evidence>
<reference evidence="1 2" key="1">
    <citation type="submission" date="2014-01" db="EMBL/GenBank/DDBJ databases">
        <title>Isolation of Serratia multitudinisentens RB-25 from Ex-Landfill site.</title>
        <authorList>
            <person name="Robson E.H.J."/>
        </authorList>
    </citation>
    <scope>NUCLEOTIDE SEQUENCE [LARGE SCALE GENOMIC DNA]</scope>
    <source>
        <strain evidence="1 2">RB-25</strain>
    </source>
</reference>
<dbReference type="PATRIC" id="fig|1441930.4.peg.1920"/>
<keyword evidence="2" id="KW-1185">Reference proteome</keyword>
<dbReference type="AlphaFoldDB" id="W0LFU2"/>
<reference evidence="1 2" key="2">
    <citation type="submission" date="2015-03" db="EMBL/GenBank/DDBJ databases">
        <authorList>
            <person name="Chan K.-G."/>
        </authorList>
    </citation>
    <scope>NUCLEOTIDE SEQUENCE [LARGE SCALE GENOMIC DNA]</scope>
    <source>
        <strain evidence="1 2">RB-25</strain>
    </source>
</reference>
<dbReference type="HOGENOM" id="CLU_2720067_0_0_6"/>
<accession>W0LFU2</accession>